<dbReference type="PANTHER" id="PTHR18964">
    <property type="entry name" value="ROK (REPRESSOR, ORF, KINASE) FAMILY"/>
    <property type="match status" value="1"/>
</dbReference>
<reference evidence="3 5" key="2">
    <citation type="submission" date="2019-04" db="EMBL/GenBank/DDBJ databases">
        <title>Pedobacter sp. RP-1-16 sp. nov., isolated from Arctic soil.</title>
        <authorList>
            <person name="Dahal R.H."/>
            <person name="Kim D.-U."/>
        </authorList>
    </citation>
    <scope>NUCLEOTIDE SEQUENCE [LARGE SCALE GENOMIC DNA]</scope>
    <source>
        <strain evidence="3 5">RP-1-16</strain>
    </source>
</reference>
<name>A0A4U1G124_9SPHI</name>
<evidence type="ECO:0000313" key="4">
    <source>
        <dbReference type="Proteomes" id="UP000291117"/>
    </source>
</evidence>
<protein>
    <submittedName>
        <fullName evidence="3">ROK family protein</fullName>
    </submittedName>
</protein>
<comment type="caution">
    <text evidence="3">The sequence shown here is derived from an EMBL/GenBank/DDBJ whole genome shotgun (WGS) entry which is preliminary data.</text>
</comment>
<accession>A0A4U1G124</accession>
<comment type="similarity">
    <text evidence="1">Belongs to the ROK (NagC/XylR) family.</text>
</comment>
<dbReference type="Pfam" id="PF00480">
    <property type="entry name" value="ROK"/>
    <property type="match status" value="1"/>
</dbReference>
<dbReference type="EMBL" id="SJSM01000005">
    <property type="protein sequence ID" value="TCC96505.1"/>
    <property type="molecule type" value="Genomic_DNA"/>
</dbReference>
<dbReference type="Gene3D" id="3.30.420.40">
    <property type="match status" value="3"/>
</dbReference>
<reference evidence="2 4" key="1">
    <citation type="submission" date="2019-02" db="EMBL/GenBank/DDBJ databases">
        <title>Pedobacter sp. RP-3-8 sp. nov., isolated from Arctic soil.</title>
        <authorList>
            <person name="Dahal R.H."/>
        </authorList>
    </citation>
    <scope>NUCLEOTIDE SEQUENCE [LARGE SCALE GENOMIC DNA]</scope>
    <source>
        <strain evidence="2 4">RP-3-8</strain>
    </source>
</reference>
<sequence>MKNPIVLGVDIGGSHITAALVDLAAGTLIKDSFQRKQVNSGDSAGAIFDNWCNVIQGSFGVGNISEKRIGIAIPGPFEYDDGISFIKDQDKFKSLYNVNVKHELAARLNIKTDNIRFINDAAGFLKGEAFGGAAQGYDKAIGLTLGTGLGSAFFEDGVTEDAALWKSTFKDGIAEDYLATGWFVKRYFELTGRTIRGVKELNRSECFEQPERQIFEEFGNNLGLFIKGLLVERPGNLLVLGGNIVNAHECFMPYLELYLKKENCCPEIKIAELKEDAALIGAGSCWSLT</sequence>
<gene>
    <name evidence="2" type="ORF">EZ444_11020</name>
    <name evidence="3" type="ORF">FBD94_21400</name>
</gene>
<dbReference type="EMBL" id="SWDX01000010">
    <property type="protein sequence ID" value="TKC57187.1"/>
    <property type="molecule type" value="Genomic_DNA"/>
</dbReference>
<dbReference type="AlphaFoldDB" id="A0A4U1G124"/>
<dbReference type="SUPFAM" id="SSF53067">
    <property type="entry name" value="Actin-like ATPase domain"/>
    <property type="match status" value="1"/>
</dbReference>
<evidence type="ECO:0000256" key="1">
    <source>
        <dbReference type="ARBA" id="ARBA00006479"/>
    </source>
</evidence>
<keyword evidence="4" id="KW-1185">Reference proteome</keyword>
<organism evidence="3 5">
    <name type="scientific">Pedobacter hiemivivus</name>
    <dbReference type="NCBI Taxonomy" id="2530454"/>
    <lineage>
        <taxon>Bacteria</taxon>
        <taxon>Pseudomonadati</taxon>
        <taxon>Bacteroidota</taxon>
        <taxon>Sphingobacteriia</taxon>
        <taxon>Sphingobacteriales</taxon>
        <taxon>Sphingobacteriaceae</taxon>
        <taxon>Pedobacter</taxon>
    </lineage>
</organism>
<dbReference type="PANTHER" id="PTHR18964:SF149">
    <property type="entry name" value="BIFUNCTIONAL UDP-N-ACETYLGLUCOSAMINE 2-EPIMERASE_N-ACETYLMANNOSAMINE KINASE"/>
    <property type="match status" value="1"/>
</dbReference>
<evidence type="ECO:0000313" key="5">
    <source>
        <dbReference type="Proteomes" id="UP000309594"/>
    </source>
</evidence>
<dbReference type="OrthoDB" id="49666at2"/>
<dbReference type="CDD" id="cd23763">
    <property type="entry name" value="ASKHA_ATPase_ROK"/>
    <property type="match status" value="1"/>
</dbReference>
<accession>A0A4R0N8Z6</accession>
<dbReference type="Proteomes" id="UP000309594">
    <property type="component" value="Unassembled WGS sequence"/>
</dbReference>
<dbReference type="InterPro" id="IPR043129">
    <property type="entry name" value="ATPase_NBD"/>
</dbReference>
<dbReference type="Proteomes" id="UP000291117">
    <property type="component" value="Unassembled WGS sequence"/>
</dbReference>
<proteinExistence type="inferred from homology"/>
<evidence type="ECO:0000313" key="2">
    <source>
        <dbReference type="EMBL" id="TCC96505.1"/>
    </source>
</evidence>
<dbReference type="PRINTS" id="PR00475">
    <property type="entry name" value="HEXOKINASE"/>
</dbReference>
<dbReference type="InterPro" id="IPR000600">
    <property type="entry name" value="ROK"/>
</dbReference>
<evidence type="ECO:0000313" key="3">
    <source>
        <dbReference type="EMBL" id="TKC57187.1"/>
    </source>
</evidence>
<dbReference type="RefSeq" id="WP_131608802.1">
    <property type="nucleotide sequence ID" value="NZ_SJSM01000005.1"/>
</dbReference>